<accession>A0A935W2Q1</accession>
<name>A0A935W2Q1_9PROT</name>
<dbReference type="PANTHER" id="PTHR38664:SF1">
    <property type="entry name" value="SLR0058 PROTEIN"/>
    <property type="match status" value="1"/>
</dbReference>
<reference evidence="1 2" key="1">
    <citation type="submission" date="2020-10" db="EMBL/GenBank/DDBJ databases">
        <title>Connecting structure to function with the recovery of over 1000 high-quality activated sludge metagenome-assembled genomes encoding full-length rRNA genes using long-read sequencing.</title>
        <authorList>
            <person name="Singleton C.M."/>
            <person name="Petriglieri F."/>
            <person name="Kristensen J.M."/>
            <person name="Kirkegaard R.H."/>
            <person name="Michaelsen T.Y."/>
            <person name="Andersen M.H."/>
            <person name="Karst S.M."/>
            <person name="Dueholm M.S."/>
            <person name="Nielsen P.H."/>
            <person name="Albertsen M."/>
        </authorList>
    </citation>
    <scope>NUCLEOTIDE SEQUENCE [LARGE SCALE GENOMIC DNA]</scope>
    <source>
        <strain evidence="1">Fred_18-Q3-R57-64_BAT3C.720</strain>
    </source>
</reference>
<dbReference type="EMBL" id="JADJOT010000006">
    <property type="protein sequence ID" value="MBK7953546.1"/>
    <property type="molecule type" value="Genomic_DNA"/>
</dbReference>
<comment type="caution">
    <text evidence="1">The sequence shown here is derived from an EMBL/GenBank/DDBJ whole genome shotgun (WGS) entry which is preliminary data.</text>
</comment>
<dbReference type="Proteomes" id="UP000706151">
    <property type="component" value="Unassembled WGS sequence"/>
</dbReference>
<gene>
    <name evidence="1" type="ORF">IPK02_06015</name>
</gene>
<evidence type="ECO:0000313" key="1">
    <source>
        <dbReference type="EMBL" id="MBK7953546.1"/>
    </source>
</evidence>
<proteinExistence type="predicted"/>
<dbReference type="AlphaFoldDB" id="A0A935W2Q1"/>
<protein>
    <submittedName>
        <fullName evidence="1">Phasin family protein</fullName>
    </submittedName>
</protein>
<organism evidence="1 2">
    <name type="scientific">Candidatus Accumulibacter affinis</name>
    <dbReference type="NCBI Taxonomy" id="2954384"/>
    <lineage>
        <taxon>Bacteria</taxon>
        <taxon>Pseudomonadati</taxon>
        <taxon>Pseudomonadota</taxon>
        <taxon>Betaproteobacteria</taxon>
        <taxon>Candidatus Accumulibacter</taxon>
    </lineage>
</organism>
<dbReference type="InterPro" id="IPR008769">
    <property type="entry name" value="PhaF_PhaI"/>
</dbReference>
<dbReference type="Pfam" id="PF05597">
    <property type="entry name" value="Phasin"/>
    <property type="match status" value="1"/>
</dbReference>
<evidence type="ECO:0000313" key="2">
    <source>
        <dbReference type="Proteomes" id="UP000706151"/>
    </source>
</evidence>
<dbReference type="PANTHER" id="PTHR38664">
    <property type="entry name" value="SLR0058 PROTEIN"/>
    <property type="match status" value="1"/>
</dbReference>
<sequence>MSKKPTALVSRVNREELLTKTREAARNVWLCSLGAYSLATKSSVKTVETLLREGKALQPKARQQIEEKSAELKNTANAAIQRGEQVVQERFLRPLDFVLLATRRDIEQLSMRVIELSDEVHRLATGKALKSAAKAATTESTQDHPLLASAA</sequence>